<keyword evidence="4" id="KW-0472">Membrane</keyword>
<feature type="region of interest" description="Disordered" evidence="3">
    <location>
        <begin position="173"/>
        <end position="194"/>
    </location>
</feature>
<feature type="compositionally biased region" description="Low complexity" evidence="3">
    <location>
        <begin position="118"/>
        <end position="139"/>
    </location>
</feature>
<dbReference type="EMBL" id="CP137573">
    <property type="protein sequence ID" value="WOX23262.1"/>
    <property type="molecule type" value="Genomic_DNA"/>
</dbReference>
<keyword evidence="1" id="KW-0805">Transcription regulation</keyword>
<evidence type="ECO:0000256" key="2">
    <source>
        <dbReference type="ARBA" id="ARBA00023163"/>
    </source>
</evidence>
<feature type="region of interest" description="Disordered" evidence="3">
    <location>
        <begin position="1"/>
        <end position="22"/>
    </location>
</feature>
<name>A0ABZ0LUT2_9ACTN</name>
<keyword evidence="4" id="KW-1133">Transmembrane helix</keyword>
<keyword evidence="2" id="KW-0804">Transcription</keyword>
<evidence type="ECO:0000313" key="6">
    <source>
        <dbReference type="Proteomes" id="UP001301731"/>
    </source>
</evidence>
<keyword evidence="6" id="KW-1185">Reference proteome</keyword>
<protein>
    <recommendedName>
        <fullName evidence="7">Zinc-finger domain-containing protein</fullName>
    </recommendedName>
</protein>
<evidence type="ECO:0008006" key="7">
    <source>
        <dbReference type="Google" id="ProtNLM"/>
    </source>
</evidence>
<dbReference type="Gene3D" id="1.10.10.1320">
    <property type="entry name" value="Anti-sigma factor, zinc-finger domain"/>
    <property type="match status" value="1"/>
</dbReference>
<accession>A0ABZ0LUT2</accession>
<evidence type="ECO:0000256" key="4">
    <source>
        <dbReference type="SAM" id="Phobius"/>
    </source>
</evidence>
<feature type="compositionally biased region" description="Basic and acidic residues" evidence="3">
    <location>
        <begin position="210"/>
        <end position="220"/>
    </location>
</feature>
<sequence>MTSTTGRADTTQHPDVSEISDLTEGLLPPARTAAVRRHVDGCALCADVRASLEEIRGLLGTLPGPVRMPAEIAGRIDAALAAEALLSATTPDDATAHVSRETPSDAPEALPAAEDSPDPAGAADRPAGRPRAATGPGRPTGRRRRRVAVLGGILGAAALGLGTFLLLPGTLQNAADSSGDKKSDVAASAADTPFSDEGIDQRVQELLRADGTRKAPKDAPESLTAENDGNTPLRSADATLPNCVRAGTDRTDPVLAFQPGDYQGSRAYLVVLPHATDPSKVQAYVLDASCTEGGGSAKADVLLTHVYPRP</sequence>
<evidence type="ECO:0000313" key="5">
    <source>
        <dbReference type="EMBL" id="WOX23262.1"/>
    </source>
</evidence>
<feature type="compositionally biased region" description="Polar residues" evidence="3">
    <location>
        <begin position="224"/>
        <end position="233"/>
    </location>
</feature>
<feature type="transmembrane region" description="Helical" evidence="4">
    <location>
        <begin position="147"/>
        <end position="167"/>
    </location>
</feature>
<proteinExistence type="predicted"/>
<dbReference type="RefSeq" id="WP_318104901.1">
    <property type="nucleotide sequence ID" value="NZ_CP137573.1"/>
</dbReference>
<feature type="region of interest" description="Disordered" evidence="3">
    <location>
        <begin position="210"/>
        <end position="237"/>
    </location>
</feature>
<gene>
    <name evidence="5" type="ORF">R2D22_18430</name>
</gene>
<keyword evidence="4" id="KW-0812">Transmembrane</keyword>
<feature type="compositionally biased region" description="Basic and acidic residues" evidence="3">
    <location>
        <begin position="94"/>
        <end position="103"/>
    </location>
</feature>
<feature type="region of interest" description="Disordered" evidence="3">
    <location>
        <begin position="91"/>
        <end position="144"/>
    </location>
</feature>
<evidence type="ECO:0000256" key="1">
    <source>
        <dbReference type="ARBA" id="ARBA00023015"/>
    </source>
</evidence>
<evidence type="ECO:0000256" key="3">
    <source>
        <dbReference type="SAM" id="MobiDB-lite"/>
    </source>
</evidence>
<reference evidence="5 6" key="1">
    <citation type="submission" date="2023-10" db="EMBL/GenBank/DDBJ databases">
        <title>The genome sequence of Streptomyces sp. HUAS YS2.</title>
        <authorList>
            <person name="Mo P."/>
        </authorList>
    </citation>
    <scope>NUCLEOTIDE SEQUENCE [LARGE SCALE GENOMIC DNA]</scope>
    <source>
        <strain evidence="5 6">HUAS YS2</strain>
    </source>
</reference>
<dbReference type="Proteomes" id="UP001301731">
    <property type="component" value="Chromosome"/>
</dbReference>
<organism evidence="5 6">
    <name type="scientific">Streptomyces solicathayae</name>
    <dbReference type="NCBI Taxonomy" id="3081768"/>
    <lineage>
        <taxon>Bacteria</taxon>
        <taxon>Bacillati</taxon>
        <taxon>Actinomycetota</taxon>
        <taxon>Actinomycetes</taxon>
        <taxon>Kitasatosporales</taxon>
        <taxon>Streptomycetaceae</taxon>
        <taxon>Streptomyces</taxon>
    </lineage>
</organism>
<dbReference type="InterPro" id="IPR041916">
    <property type="entry name" value="Anti_sigma_zinc_sf"/>
</dbReference>